<feature type="domain" description="Glycosyltransferase family 28 N-terminal" evidence="2">
    <location>
        <begin position="3"/>
        <end position="57"/>
    </location>
</feature>
<feature type="domain" description="Erythromycin biosynthesis protein CIII-like C-terminal" evidence="3">
    <location>
        <begin position="282"/>
        <end position="395"/>
    </location>
</feature>
<dbReference type="EMBL" id="JBHSDP010000029">
    <property type="protein sequence ID" value="MFC4332851.1"/>
    <property type="molecule type" value="Genomic_DNA"/>
</dbReference>
<dbReference type="InterPro" id="IPR002213">
    <property type="entry name" value="UDP_glucos_trans"/>
</dbReference>
<proteinExistence type="predicted"/>
<evidence type="ECO:0000256" key="1">
    <source>
        <dbReference type="ARBA" id="ARBA00022679"/>
    </source>
</evidence>
<dbReference type="Proteomes" id="UP001595824">
    <property type="component" value="Unassembled WGS sequence"/>
</dbReference>
<evidence type="ECO:0000259" key="2">
    <source>
        <dbReference type="Pfam" id="PF03033"/>
    </source>
</evidence>
<dbReference type="PANTHER" id="PTHR48050:SF13">
    <property type="entry name" value="STEROL 3-BETA-GLUCOSYLTRANSFERASE UGT80A2"/>
    <property type="match status" value="1"/>
</dbReference>
<dbReference type="RefSeq" id="WP_381744251.1">
    <property type="nucleotide sequence ID" value="NZ_JBHSDP010000029.1"/>
</dbReference>
<dbReference type="Pfam" id="PF03033">
    <property type="entry name" value="Glyco_transf_28"/>
    <property type="match status" value="1"/>
</dbReference>
<evidence type="ECO:0000313" key="5">
    <source>
        <dbReference type="Proteomes" id="UP001595824"/>
    </source>
</evidence>
<protein>
    <submittedName>
        <fullName evidence="4">Glycosyltransferase</fullName>
    </submittedName>
</protein>
<dbReference type="SUPFAM" id="SSF53756">
    <property type="entry name" value="UDP-Glycosyltransferase/glycogen phosphorylase"/>
    <property type="match status" value="1"/>
</dbReference>
<keyword evidence="1" id="KW-0808">Transferase</keyword>
<evidence type="ECO:0000313" key="4">
    <source>
        <dbReference type="EMBL" id="MFC4332851.1"/>
    </source>
</evidence>
<gene>
    <name evidence="4" type="ORF">ACFPC0_34815</name>
</gene>
<keyword evidence="5" id="KW-1185">Reference proteome</keyword>
<sequence length="412" mass="42302">MRILIAAAGSRGDVDPYTGLGAGLRRAGHEVVLAAPDTFAPLVRGAGLEFRGLPGRPEAQGGTPDRRGLMRGAAAFVNRLAGGFAAAVGDGTELLVLSTTTAPLGWHLAEATGLPSVGAYLQPTAPTGAFPPVVTGIRSLGRLGNRAAGRLGLRTADRLYGDAVAALRRELGLPARTPAAERRRREAAHWPVLHGFSEHVVPRPPDWRPGLDVVGNWWPYTDPDARLPAELEDFLAAGPPPVFIGFGSMAGGHGERLSGTAVRALRRAGLRGVLQSGAAGLAAEGDDVLTVGDVPHALLFPRTAAVVHHAGAGTSAAALRAGVPSVPVPVTADQPFWAARLTSLGAAPAAIPFAGLTPERLADALDRAVRDPAPTRSAATVAGRLAEEDGVGRVVEAVEAVEAVETAGRLKS</sequence>
<dbReference type="InterPro" id="IPR050426">
    <property type="entry name" value="Glycosyltransferase_28"/>
</dbReference>
<name>A0ABV8TQ81_9ACTN</name>
<dbReference type="InterPro" id="IPR010610">
    <property type="entry name" value="EryCIII-like_C"/>
</dbReference>
<dbReference type="Pfam" id="PF06722">
    <property type="entry name" value="EryCIII-like_C"/>
    <property type="match status" value="1"/>
</dbReference>
<dbReference type="PANTHER" id="PTHR48050">
    <property type="entry name" value="STEROL 3-BETA-GLUCOSYLTRANSFERASE"/>
    <property type="match status" value="1"/>
</dbReference>
<organism evidence="4 5">
    <name type="scientific">Streptomyces andamanensis</name>
    <dbReference type="NCBI Taxonomy" id="1565035"/>
    <lineage>
        <taxon>Bacteria</taxon>
        <taxon>Bacillati</taxon>
        <taxon>Actinomycetota</taxon>
        <taxon>Actinomycetes</taxon>
        <taxon>Kitasatosporales</taxon>
        <taxon>Streptomycetaceae</taxon>
        <taxon>Streptomyces</taxon>
    </lineage>
</organism>
<comment type="caution">
    <text evidence="4">The sequence shown here is derived from an EMBL/GenBank/DDBJ whole genome shotgun (WGS) entry which is preliminary data.</text>
</comment>
<evidence type="ECO:0000259" key="3">
    <source>
        <dbReference type="Pfam" id="PF06722"/>
    </source>
</evidence>
<reference evidence="5" key="1">
    <citation type="journal article" date="2019" name="Int. J. Syst. Evol. Microbiol.">
        <title>The Global Catalogue of Microorganisms (GCM) 10K type strain sequencing project: providing services to taxonomists for standard genome sequencing and annotation.</title>
        <authorList>
            <consortium name="The Broad Institute Genomics Platform"/>
            <consortium name="The Broad Institute Genome Sequencing Center for Infectious Disease"/>
            <person name="Wu L."/>
            <person name="Ma J."/>
        </authorList>
    </citation>
    <scope>NUCLEOTIDE SEQUENCE [LARGE SCALE GENOMIC DNA]</scope>
    <source>
        <strain evidence="5">PCU 347</strain>
    </source>
</reference>
<dbReference type="Gene3D" id="3.40.50.2000">
    <property type="entry name" value="Glycogen Phosphorylase B"/>
    <property type="match status" value="2"/>
</dbReference>
<dbReference type="InterPro" id="IPR004276">
    <property type="entry name" value="GlycoTrans_28_N"/>
</dbReference>
<accession>A0ABV8TQ81</accession>
<dbReference type="CDD" id="cd03784">
    <property type="entry name" value="GT1_Gtf-like"/>
    <property type="match status" value="1"/>
</dbReference>